<evidence type="ECO:0000313" key="1">
    <source>
        <dbReference type="EMBL" id="KAJ4435613.1"/>
    </source>
</evidence>
<proteinExistence type="predicted"/>
<name>A0ABQ8SN64_PERAM</name>
<organism evidence="1 2">
    <name type="scientific">Periplaneta americana</name>
    <name type="common">American cockroach</name>
    <name type="synonym">Blatta americana</name>
    <dbReference type="NCBI Taxonomy" id="6978"/>
    <lineage>
        <taxon>Eukaryota</taxon>
        <taxon>Metazoa</taxon>
        <taxon>Ecdysozoa</taxon>
        <taxon>Arthropoda</taxon>
        <taxon>Hexapoda</taxon>
        <taxon>Insecta</taxon>
        <taxon>Pterygota</taxon>
        <taxon>Neoptera</taxon>
        <taxon>Polyneoptera</taxon>
        <taxon>Dictyoptera</taxon>
        <taxon>Blattodea</taxon>
        <taxon>Blattoidea</taxon>
        <taxon>Blattidae</taxon>
        <taxon>Blattinae</taxon>
        <taxon>Periplaneta</taxon>
    </lineage>
</organism>
<dbReference type="Proteomes" id="UP001148838">
    <property type="component" value="Unassembled WGS sequence"/>
</dbReference>
<dbReference type="EMBL" id="JAJSOF020000023">
    <property type="protein sequence ID" value="KAJ4435613.1"/>
    <property type="molecule type" value="Genomic_DNA"/>
</dbReference>
<reference evidence="1 2" key="1">
    <citation type="journal article" date="2022" name="Allergy">
        <title>Genome assembly and annotation of Periplaneta americana reveal a comprehensive cockroach allergen profile.</title>
        <authorList>
            <person name="Wang L."/>
            <person name="Xiong Q."/>
            <person name="Saelim N."/>
            <person name="Wang L."/>
            <person name="Nong W."/>
            <person name="Wan A.T."/>
            <person name="Shi M."/>
            <person name="Liu X."/>
            <person name="Cao Q."/>
            <person name="Hui J.H.L."/>
            <person name="Sookrung N."/>
            <person name="Leung T.F."/>
            <person name="Tungtrongchitr A."/>
            <person name="Tsui S.K.W."/>
        </authorList>
    </citation>
    <scope>NUCLEOTIDE SEQUENCE [LARGE SCALE GENOMIC DNA]</scope>
    <source>
        <strain evidence="1">PWHHKU_190912</strain>
    </source>
</reference>
<protein>
    <submittedName>
        <fullName evidence="1">Uncharacterized protein</fullName>
    </submittedName>
</protein>
<keyword evidence="2" id="KW-1185">Reference proteome</keyword>
<accession>A0ABQ8SN64</accession>
<gene>
    <name evidence="1" type="ORF">ANN_18229</name>
</gene>
<sequence length="174" mass="19807">MLKKIFEAKRDEVKCISWETGEIKPLGRPRRRCNIKMDLREVGYDDSEWINLAQPDGSSGSKGDVASPDFSVTYYAWIVEPLKDALHLILQSDLDVEILNVRGAVNHRWGAARRVSQLLVLHACVREGVRRPSVRNVLTSRSREEGQQDVPFPDTSQRGQFAHWIANTLLHTCN</sequence>
<comment type="caution">
    <text evidence="1">The sequence shown here is derived from an EMBL/GenBank/DDBJ whole genome shotgun (WGS) entry which is preliminary data.</text>
</comment>
<evidence type="ECO:0000313" key="2">
    <source>
        <dbReference type="Proteomes" id="UP001148838"/>
    </source>
</evidence>